<dbReference type="AlphaFoldDB" id="A0A5J4SXU0"/>
<gene>
    <name evidence="1" type="ORF">EZS27_002419</name>
</gene>
<sequence>MKKNIIWLSVLSFFCGLSGCSEQEDEGPGYVGNEIRIATHIGAVTRGDGVINPSLTGDLEVGFVRLDVGENNYNGEKVVNGTIFATDKTLRFTDETSDAYYPINKNAQVRLIGWYPNTGDNAGEFSGSASGGTVTFDIDGSTDIMVTDLVSGTGGTKFADGVTFNHVLSQVIVKVYGEEGAQTKWGGITSVSIKEKRQECVLTLPSANESDGVDSEPSISFNGEGDLLLIKEDPAKEENERTIIFGSISGTLEYGVGNPLNISSDPIICGYVMFAPTQSTSVEEPSENLIIQVNTVQGSLSATVPSYNFERGKKYVITLKLNAEGVEEPEIPELTDAAFFITGYENKTITVTLDQGNPLSLTLNSQGEGSILIEDKLIKTIQAEGASEILIGRRKSMPSENIEIRLKVESNSVVWRTQVDDNTTVLINTAAEMKRLAIDISPTKFIFESDIDLMSQSWTPVAELTSGKTVDGGYHKIYNLSIISSSTANEWWGLFKKITGGTLQNLHIASGLIDIKGATGSGTSNGVGTFVGLLEGGSIIGCSNSAEMKSLSCGGICGAVNPNPSTNPCNIIGCANYGVINANANAGTKSYGAGGICHYANRATTTIKACYNTGNVTINSTSNTYCAGIVGRIGNGLTISACYNIGTIFNESSATSGMGPITGGTNNGTNCFSVVLLNPDNNTYDFNVNYWPSDAPSLNWGKGDDSANGKYWSSVGGNWNGGVNPEFPKLYWETLVTF</sequence>
<comment type="caution">
    <text evidence="1">The sequence shown here is derived from an EMBL/GenBank/DDBJ whole genome shotgun (WGS) entry which is preliminary data.</text>
</comment>
<dbReference type="CDD" id="cd13120">
    <property type="entry name" value="BF2867_like_N"/>
    <property type="match status" value="1"/>
</dbReference>
<dbReference type="EMBL" id="SNRY01000032">
    <property type="protein sequence ID" value="KAA6350153.1"/>
    <property type="molecule type" value="Genomic_DNA"/>
</dbReference>
<name>A0A5J4SXU0_9ZZZZ</name>
<evidence type="ECO:0000313" key="1">
    <source>
        <dbReference type="EMBL" id="KAA6350153.1"/>
    </source>
</evidence>
<evidence type="ECO:0008006" key="2">
    <source>
        <dbReference type="Google" id="ProtNLM"/>
    </source>
</evidence>
<protein>
    <recommendedName>
        <fullName evidence="2">GLUG domain-containing protein</fullName>
    </recommendedName>
</protein>
<dbReference type="Gene3D" id="2.160.20.110">
    <property type="match status" value="1"/>
</dbReference>
<dbReference type="InterPro" id="IPR025049">
    <property type="entry name" value="Mfa-like_1"/>
</dbReference>
<organism evidence="1">
    <name type="scientific">termite gut metagenome</name>
    <dbReference type="NCBI Taxonomy" id="433724"/>
    <lineage>
        <taxon>unclassified sequences</taxon>
        <taxon>metagenomes</taxon>
        <taxon>organismal metagenomes</taxon>
    </lineage>
</organism>
<dbReference type="Pfam" id="PF13149">
    <property type="entry name" value="Mfa_like_1"/>
    <property type="match status" value="1"/>
</dbReference>
<reference evidence="1" key="1">
    <citation type="submission" date="2019-03" db="EMBL/GenBank/DDBJ databases">
        <title>Single cell metagenomics reveals metabolic interactions within the superorganism composed of flagellate Streblomastix strix and complex community of Bacteroidetes bacteria on its surface.</title>
        <authorList>
            <person name="Treitli S.C."/>
            <person name="Kolisko M."/>
            <person name="Husnik F."/>
            <person name="Keeling P."/>
            <person name="Hampl V."/>
        </authorList>
    </citation>
    <scope>NUCLEOTIDE SEQUENCE</scope>
    <source>
        <strain evidence="1">STM</strain>
    </source>
</reference>
<dbReference type="PROSITE" id="PS51257">
    <property type="entry name" value="PROKAR_LIPOPROTEIN"/>
    <property type="match status" value="1"/>
</dbReference>
<accession>A0A5J4SXU0</accession>
<proteinExistence type="predicted"/>